<dbReference type="AlphaFoldDB" id="A0A8E2JXT5"/>
<feature type="repeat" description="TPR" evidence="6">
    <location>
        <begin position="7"/>
        <end position="40"/>
    </location>
</feature>
<keyword evidence="4" id="KW-0833">Ubl conjugation pathway</keyword>
<evidence type="ECO:0000256" key="1">
    <source>
        <dbReference type="ARBA" id="ARBA00000900"/>
    </source>
</evidence>
<dbReference type="Proteomes" id="UP000250140">
    <property type="component" value="Unassembled WGS sequence"/>
</dbReference>
<dbReference type="SUPFAM" id="SSF48452">
    <property type="entry name" value="TPR-like"/>
    <property type="match status" value="1"/>
</dbReference>
<accession>A0A8E2JXT5</accession>
<reference evidence="8 9" key="1">
    <citation type="journal article" date="2016" name="Nat. Commun.">
        <title>Ectomycorrhizal ecology is imprinted in the genome of the dominant symbiotic fungus Cenococcum geophilum.</title>
        <authorList>
            <consortium name="DOE Joint Genome Institute"/>
            <person name="Peter M."/>
            <person name="Kohler A."/>
            <person name="Ohm R.A."/>
            <person name="Kuo A."/>
            <person name="Krutzmann J."/>
            <person name="Morin E."/>
            <person name="Arend M."/>
            <person name="Barry K.W."/>
            <person name="Binder M."/>
            <person name="Choi C."/>
            <person name="Clum A."/>
            <person name="Copeland A."/>
            <person name="Grisel N."/>
            <person name="Haridas S."/>
            <person name="Kipfer T."/>
            <person name="LaButti K."/>
            <person name="Lindquist E."/>
            <person name="Lipzen A."/>
            <person name="Maire R."/>
            <person name="Meier B."/>
            <person name="Mihaltcheva S."/>
            <person name="Molinier V."/>
            <person name="Murat C."/>
            <person name="Poggeler S."/>
            <person name="Quandt C.A."/>
            <person name="Sperisen C."/>
            <person name="Tritt A."/>
            <person name="Tisserant E."/>
            <person name="Crous P.W."/>
            <person name="Henrissat B."/>
            <person name="Nehls U."/>
            <person name="Egli S."/>
            <person name="Spatafora J.W."/>
            <person name="Grigoriev I.V."/>
            <person name="Martin F.M."/>
        </authorList>
    </citation>
    <scope>NUCLEOTIDE SEQUENCE [LARGE SCALE GENOMIC DNA]</scope>
    <source>
        <strain evidence="8 9">CBS 207.34</strain>
    </source>
</reference>
<dbReference type="Pfam" id="PF13414">
    <property type="entry name" value="TPR_11"/>
    <property type="match status" value="1"/>
</dbReference>
<evidence type="ECO:0000259" key="7">
    <source>
        <dbReference type="PROSITE" id="PS51698"/>
    </source>
</evidence>
<evidence type="ECO:0000313" key="9">
    <source>
        <dbReference type="Proteomes" id="UP000250140"/>
    </source>
</evidence>
<dbReference type="InterPro" id="IPR003613">
    <property type="entry name" value="Ubox_domain"/>
</dbReference>
<dbReference type="PROSITE" id="PS50005">
    <property type="entry name" value="TPR"/>
    <property type="match status" value="1"/>
</dbReference>
<protein>
    <submittedName>
        <fullName evidence="8">U-box-domain-containing protein</fullName>
    </submittedName>
</protein>
<dbReference type="GO" id="GO:0003755">
    <property type="term" value="F:peptidyl-prolyl cis-trans isomerase activity"/>
    <property type="evidence" value="ECO:0007669"/>
    <property type="project" value="UniProtKB-KW"/>
</dbReference>
<dbReference type="GO" id="GO:0005737">
    <property type="term" value="C:cytoplasm"/>
    <property type="evidence" value="ECO:0007669"/>
    <property type="project" value="TreeGrafter"/>
</dbReference>
<dbReference type="InterPro" id="IPR019734">
    <property type="entry name" value="TPR_rpt"/>
</dbReference>
<dbReference type="SUPFAM" id="SSF57850">
    <property type="entry name" value="RING/U-box"/>
    <property type="match status" value="1"/>
</dbReference>
<dbReference type="GO" id="GO:0061630">
    <property type="term" value="F:ubiquitin protein ligase activity"/>
    <property type="evidence" value="ECO:0007669"/>
    <property type="project" value="UniProtKB-EC"/>
</dbReference>
<dbReference type="SMART" id="SM00028">
    <property type="entry name" value="TPR"/>
    <property type="match status" value="3"/>
</dbReference>
<evidence type="ECO:0000256" key="5">
    <source>
        <dbReference type="ARBA" id="ARBA00023110"/>
    </source>
</evidence>
<dbReference type="PANTHER" id="PTHR46803:SF2">
    <property type="entry name" value="E3 UBIQUITIN-PROTEIN LIGASE CHIP"/>
    <property type="match status" value="1"/>
</dbReference>
<dbReference type="InterPro" id="IPR011990">
    <property type="entry name" value="TPR-like_helical_dom_sf"/>
</dbReference>
<comment type="catalytic activity">
    <reaction evidence="1">
        <text>S-ubiquitinyl-[E2 ubiquitin-conjugating enzyme]-L-cysteine + [acceptor protein]-L-lysine = [E2 ubiquitin-conjugating enzyme]-L-cysteine + N(6)-ubiquitinyl-[acceptor protein]-L-lysine.</text>
        <dbReference type="EC" id="2.3.2.27"/>
    </reaction>
</comment>
<keyword evidence="5" id="KW-0697">Rotamase</keyword>
<dbReference type="SMART" id="SM00504">
    <property type="entry name" value="Ubox"/>
    <property type="match status" value="1"/>
</dbReference>
<keyword evidence="6" id="KW-0802">TPR repeat</keyword>
<keyword evidence="3" id="KW-0677">Repeat</keyword>
<sequence>MANEHAADQLKERGNAHFRKGEYASAEACYSQAIQKNSKNPLFYTNRANARLKLERWQDVIDDCIRSIELMKENMKAFFYLAQAQLAINHPNEALSSALMAYELCVHSTAQTSNAATISALVLKCKKTKWEGRERDRIRRRGELLGELEEKLEEIKKKDLFDIDEMVANGKMGTVEAEEERESVNETFAKKVKELRTAFAVSDPEHMAKRDVPDYLVDPITFEIMHDPVVTKHGHSYERATLIEHLKRSPTDPLTRELLRIEDLRPNIALREACTEFLEQNSGWAYDW</sequence>
<dbReference type="GO" id="GO:0006515">
    <property type="term" value="P:protein quality control for misfolded or incompletely synthesized proteins"/>
    <property type="evidence" value="ECO:0007669"/>
    <property type="project" value="TreeGrafter"/>
</dbReference>
<keyword evidence="2" id="KW-0808">Transferase</keyword>
<dbReference type="GO" id="GO:0071218">
    <property type="term" value="P:cellular response to misfolded protein"/>
    <property type="evidence" value="ECO:0007669"/>
    <property type="project" value="TreeGrafter"/>
</dbReference>
<evidence type="ECO:0000256" key="4">
    <source>
        <dbReference type="ARBA" id="ARBA00022786"/>
    </source>
</evidence>
<evidence type="ECO:0000256" key="6">
    <source>
        <dbReference type="PROSITE-ProRule" id="PRU00339"/>
    </source>
</evidence>
<evidence type="ECO:0000256" key="3">
    <source>
        <dbReference type="ARBA" id="ARBA00022737"/>
    </source>
</evidence>
<evidence type="ECO:0000256" key="2">
    <source>
        <dbReference type="ARBA" id="ARBA00022679"/>
    </source>
</evidence>
<keyword evidence="9" id="KW-1185">Reference proteome</keyword>
<dbReference type="InterPro" id="IPR013083">
    <property type="entry name" value="Znf_RING/FYVE/PHD"/>
</dbReference>
<dbReference type="Pfam" id="PF04564">
    <property type="entry name" value="U-box"/>
    <property type="match status" value="1"/>
</dbReference>
<dbReference type="PANTHER" id="PTHR46803">
    <property type="entry name" value="E3 UBIQUITIN-PROTEIN LIGASE CHIP"/>
    <property type="match status" value="1"/>
</dbReference>
<name>A0A8E2JXT5_9PEZI</name>
<dbReference type="Gene3D" id="1.25.40.10">
    <property type="entry name" value="Tetratricopeptide repeat domain"/>
    <property type="match status" value="1"/>
</dbReference>
<feature type="domain" description="U-box" evidence="7">
    <location>
        <begin position="211"/>
        <end position="284"/>
    </location>
</feature>
<dbReference type="GO" id="GO:0043161">
    <property type="term" value="P:proteasome-mediated ubiquitin-dependent protein catabolic process"/>
    <property type="evidence" value="ECO:0007669"/>
    <property type="project" value="TreeGrafter"/>
</dbReference>
<dbReference type="GO" id="GO:0051087">
    <property type="term" value="F:protein-folding chaperone binding"/>
    <property type="evidence" value="ECO:0007669"/>
    <property type="project" value="TreeGrafter"/>
</dbReference>
<dbReference type="PROSITE" id="PS51698">
    <property type="entry name" value="U_BOX"/>
    <property type="match status" value="1"/>
</dbReference>
<proteinExistence type="predicted"/>
<dbReference type="GO" id="GO:0000209">
    <property type="term" value="P:protein polyubiquitination"/>
    <property type="evidence" value="ECO:0007669"/>
    <property type="project" value="TreeGrafter"/>
</dbReference>
<evidence type="ECO:0000313" key="8">
    <source>
        <dbReference type="EMBL" id="OCL13634.1"/>
    </source>
</evidence>
<dbReference type="EMBL" id="KV748692">
    <property type="protein sequence ID" value="OCL13634.1"/>
    <property type="molecule type" value="Genomic_DNA"/>
</dbReference>
<organism evidence="8 9">
    <name type="scientific">Glonium stellatum</name>
    <dbReference type="NCBI Taxonomy" id="574774"/>
    <lineage>
        <taxon>Eukaryota</taxon>
        <taxon>Fungi</taxon>
        <taxon>Dikarya</taxon>
        <taxon>Ascomycota</taxon>
        <taxon>Pezizomycotina</taxon>
        <taxon>Dothideomycetes</taxon>
        <taxon>Pleosporomycetidae</taxon>
        <taxon>Gloniales</taxon>
        <taxon>Gloniaceae</taxon>
        <taxon>Glonium</taxon>
    </lineage>
</organism>
<dbReference type="OrthoDB" id="629492at2759"/>
<dbReference type="Gene3D" id="3.30.40.10">
    <property type="entry name" value="Zinc/RING finger domain, C3HC4 (zinc finger)"/>
    <property type="match status" value="1"/>
</dbReference>
<keyword evidence="5" id="KW-0413">Isomerase</keyword>
<gene>
    <name evidence="8" type="ORF">AOQ84DRAFT_429303</name>
</gene>
<dbReference type="GO" id="GO:0045862">
    <property type="term" value="P:positive regulation of proteolysis"/>
    <property type="evidence" value="ECO:0007669"/>
    <property type="project" value="TreeGrafter"/>
</dbReference>